<accession>A0A1L3Q108</accession>
<dbReference type="SUPFAM" id="SSF143011">
    <property type="entry name" value="RelE-like"/>
    <property type="match status" value="1"/>
</dbReference>
<dbReference type="Proteomes" id="UP000267921">
    <property type="component" value="Unassembled WGS sequence"/>
</dbReference>
<dbReference type="KEGG" id="mhaz:BHR79_02980"/>
<dbReference type="AlphaFoldDB" id="A0A1L3Q108"/>
<name>A0A1L3Q108_9EURY</name>
<dbReference type="InterPro" id="IPR007712">
    <property type="entry name" value="RelE/ParE_toxin"/>
</dbReference>
<gene>
    <name evidence="2" type="ORF">BHR79_02980</name>
    <name evidence="3" type="ORF">EFE40_07900</name>
    <name evidence="4" type="ORF">SAMN04515625_0425</name>
</gene>
<dbReference type="RefSeq" id="WP_072561005.1">
    <property type="nucleotide sequence ID" value="NZ_CP017921.1"/>
</dbReference>
<dbReference type="Gene3D" id="3.30.2310.20">
    <property type="entry name" value="RelE-like"/>
    <property type="match status" value="1"/>
</dbReference>
<reference evidence="2 5" key="1">
    <citation type="submission" date="2016-10" db="EMBL/GenBank/DDBJ databases">
        <title>Methanohalophilus halophilus.</title>
        <authorList>
            <person name="L'haridon S."/>
        </authorList>
    </citation>
    <scope>NUCLEOTIDE SEQUENCE [LARGE SCALE GENOMIC DNA]</scope>
    <source>
        <strain evidence="2 5">Z-7982</strain>
    </source>
</reference>
<evidence type="ECO:0000313" key="3">
    <source>
        <dbReference type="EMBL" id="RNI08452.1"/>
    </source>
</evidence>
<dbReference type="InterPro" id="IPR035093">
    <property type="entry name" value="RelE/ParE_toxin_dom_sf"/>
</dbReference>
<evidence type="ECO:0000256" key="1">
    <source>
        <dbReference type="ARBA" id="ARBA00022649"/>
    </source>
</evidence>
<reference evidence="4 6" key="2">
    <citation type="submission" date="2016-10" db="EMBL/GenBank/DDBJ databases">
        <authorList>
            <person name="de Groot N.N."/>
        </authorList>
    </citation>
    <scope>NUCLEOTIDE SEQUENCE [LARGE SCALE GENOMIC DNA]</scope>
    <source>
        <strain evidence="4 6">Z-7982</strain>
    </source>
</reference>
<evidence type="ECO:0000313" key="4">
    <source>
        <dbReference type="EMBL" id="SDW14202.1"/>
    </source>
</evidence>
<keyword evidence="1" id="KW-1277">Toxin-antitoxin system</keyword>
<dbReference type="PANTHER" id="PTHR35601">
    <property type="entry name" value="TOXIN RELE"/>
    <property type="match status" value="1"/>
</dbReference>
<evidence type="ECO:0000313" key="6">
    <source>
        <dbReference type="Proteomes" id="UP000198669"/>
    </source>
</evidence>
<dbReference type="EMBL" id="CP017921">
    <property type="protein sequence ID" value="APH38554.1"/>
    <property type="molecule type" value="Genomic_DNA"/>
</dbReference>
<dbReference type="Proteomes" id="UP000186879">
    <property type="component" value="Chromosome"/>
</dbReference>
<dbReference type="OrthoDB" id="97626at2157"/>
<dbReference type="GeneID" id="30582690"/>
<dbReference type="EMBL" id="RJJG01000005">
    <property type="protein sequence ID" value="RNI08452.1"/>
    <property type="molecule type" value="Genomic_DNA"/>
</dbReference>
<organism evidence="2 5">
    <name type="scientific">Methanohalophilus halophilus</name>
    <dbReference type="NCBI Taxonomy" id="2177"/>
    <lineage>
        <taxon>Archaea</taxon>
        <taxon>Methanobacteriati</taxon>
        <taxon>Methanobacteriota</taxon>
        <taxon>Stenosarchaea group</taxon>
        <taxon>Methanomicrobia</taxon>
        <taxon>Methanosarcinales</taxon>
        <taxon>Methanosarcinaceae</taxon>
        <taxon>Methanohalophilus</taxon>
    </lineage>
</organism>
<keyword evidence="5" id="KW-1185">Reference proteome</keyword>
<reference evidence="3 7" key="3">
    <citation type="submission" date="2018-10" db="EMBL/GenBank/DDBJ databases">
        <title>Cultivation of a novel Methanohalophilus strain from Kebrit Deep of the Red Sea and a genomic comparison of members of the genus Methanohalophilus.</title>
        <authorList>
            <person name="Guan Y."/>
            <person name="Ngugi D.K."/>
            <person name="Stingl U."/>
        </authorList>
    </citation>
    <scope>NUCLEOTIDE SEQUENCE [LARGE SCALE GENOMIC DNA]</scope>
    <source>
        <strain evidence="3 7">DSM 3094</strain>
    </source>
</reference>
<protein>
    <submittedName>
        <fullName evidence="2">Plasmid stabilization protein</fullName>
    </submittedName>
    <submittedName>
        <fullName evidence="3">Type II toxin-antitoxin system RelE/ParE family toxin</fullName>
    </submittedName>
    <submittedName>
        <fullName evidence="4">mRNA interferase RelE/StbE</fullName>
    </submittedName>
</protein>
<sequence length="90" mass="10544">MSYDVIYTNKSLKQLKKLSITVSESIISSIEELKNDPYCNIKKLKGIGKQPLYSHRVGEYRVILTIENNRMLIFIVEVGDRKTIYRKYQS</sequence>
<proteinExistence type="predicted"/>
<dbReference type="EMBL" id="FNMU01000001">
    <property type="protein sequence ID" value="SDW14202.1"/>
    <property type="molecule type" value="Genomic_DNA"/>
</dbReference>
<dbReference type="STRING" id="2177.BHR79_02980"/>
<dbReference type="PANTHER" id="PTHR35601:SF1">
    <property type="entry name" value="TOXIN RELE"/>
    <property type="match status" value="1"/>
</dbReference>
<evidence type="ECO:0000313" key="2">
    <source>
        <dbReference type="EMBL" id="APH38554.1"/>
    </source>
</evidence>
<dbReference type="Pfam" id="PF05016">
    <property type="entry name" value="ParE_toxin"/>
    <property type="match status" value="1"/>
</dbReference>
<dbReference type="Proteomes" id="UP000198669">
    <property type="component" value="Unassembled WGS sequence"/>
</dbReference>
<evidence type="ECO:0000313" key="5">
    <source>
        <dbReference type="Proteomes" id="UP000186879"/>
    </source>
</evidence>
<evidence type="ECO:0000313" key="7">
    <source>
        <dbReference type="Proteomes" id="UP000267921"/>
    </source>
</evidence>